<accession>A0A3A2Z842</accession>
<proteinExistence type="predicted"/>
<dbReference type="Proteomes" id="UP000266188">
    <property type="component" value="Unassembled WGS sequence"/>
</dbReference>
<comment type="caution">
    <text evidence="5">The sequence shown here is derived from an EMBL/GenBank/DDBJ whole genome shotgun (WGS) entry which is preliminary data.</text>
</comment>
<evidence type="ECO:0000313" key="5">
    <source>
        <dbReference type="EMBL" id="RJE17457.1"/>
    </source>
</evidence>
<dbReference type="OrthoDB" id="341259at2759"/>
<dbReference type="SMART" id="SM00248">
    <property type="entry name" value="ANK"/>
    <property type="match status" value="8"/>
</dbReference>
<feature type="region of interest" description="Disordered" evidence="4">
    <location>
        <begin position="85"/>
        <end position="126"/>
    </location>
</feature>
<dbReference type="PANTHER" id="PTHR24123:SF141">
    <property type="entry name" value="ANKYRIN 2, ISOFORM U"/>
    <property type="match status" value="1"/>
</dbReference>
<keyword evidence="1" id="KW-0677">Repeat</keyword>
<evidence type="ECO:0000256" key="2">
    <source>
        <dbReference type="ARBA" id="ARBA00023043"/>
    </source>
</evidence>
<feature type="repeat" description="ANK" evidence="3">
    <location>
        <begin position="297"/>
        <end position="329"/>
    </location>
</feature>
<reference evidence="6" key="1">
    <citation type="submission" date="2017-02" db="EMBL/GenBank/DDBJ databases">
        <authorList>
            <person name="Tafer H."/>
            <person name="Lopandic K."/>
        </authorList>
    </citation>
    <scope>NUCLEOTIDE SEQUENCE [LARGE SCALE GENOMIC DNA]</scope>
    <source>
        <strain evidence="6">CBS 366.77</strain>
    </source>
</reference>
<organism evidence="5 6">
    <name type="scientific">Aspergillus sclerotialis</name>
    <dbReference type="NCBI Taxonomy" id="2070753"/>
    <lineage>
        <taxon>Eukaryota</taxon>
        <taxon>Fungi</taxon>
        <taxon>Dikarya</taxon>
        <taxon>Ascomycota</taxon>
        <taxon>Pezizomycotina</taxon>
        <taxon>Eurotiomycetes</taxon>
        <taxon>Eurotiomycetidae</taxon>
        <taxon>Eurotiales</taxon>
        <taxon>Aspergillaceae</taxon>
        <taxon>Aspergillus</taxon>
        <taxon>Aspergillus subgen. Polypaecilum</taxon>
    </lineage>
</organism>
<evidence type="ECO:0000256" key="4">
    <source>
        <dbReference type="SAM" id="MobiDB-lite"/>
    </source>
</evidence>
<protein>
    <submittedName>
        <fullName evidence="5">Ankyrin repeat protein</fullName>
    </submittedName>
</protein>
<dbReference type="Gene3D" id="1.25.40.20">
    <property type="entry name" value="Ankyrin repeat-containing domain"/>
    <property type="match status" value="2"/>
</dbReference>
<dbReference type="STRING" id="2070753.A0A3A2Z842"/>
<dbReference type="InterPro" id="IPR036770">
    <property type="entry name" value="Ankyrin_rpt-contain_sf"/>
</dbReference>
<feature type="repeat" description="ANK" evidence="3">
    <location>
        <begin position="369"/>
        <end position="401"/>
    </location>
</feature>
<dbReference type="PROSITE" id="PS50088">
    <property type="entry name" value="ANK_REPEAT"/>
    <property type="match status" value="3"/>
</dbReference>
<dbReference type="InterPro" id="IPR051165">
    <property type="entry name" value="Multifunctional_ANK_Repeat"/>
</dbReference>
<dbReference type="AlphaFoldDB" id="A0A3A2Z842"/>
<dbReference type="PANTHER" id="PTHR24123">
    <property type="entry name" value="ANKYRIN REPEAT-CONTAINING"/>
    <property type="match status" value="1"/>
</dbReference>
<keyword evidence="2 3" id="KW-0040">ANK repeat</keyword>
<evidence type="ECO:0000256" key="1">
    <source>
        <dbReference type="ARBA" id="ARBA00022737"/>
    </source>
</evidence>
<dbReference type="Pfam" id="PF12796">
    <property type="entry name" value="Ank_2"/>
    <property type="match status" value="3"/>
</dbReference>
<feature type="compositionally biased region" description="Polar residues" evidence="4">
    <location>
        <begin position="90"/>
        <end position="126"/>
    </location>
</feature>
<name>A0A3A2Z842_9EURO</name>
<gene>
    <name evidence="5" type="ORF">PHISCL_10206</name>
</gene>
<sequence length="592" mass="65877">MNDLAQKLDDLIGLLNGGDDNLSVLSSHISSRSVPTSDDWQEIYSELVRVGFPPDVLSEQREYIQRWLANAAMAGRIEVQTQEEARQRARINQQAEPSQANDGAESITTAGLGTSSLPSRSDSVRTSQRYSVYRQDMQGLPTATGSKKASTKWTKSLATKLKYVTLDPSDTLGKAVWRGDARSVKSILSSSNKIDKSESYWFRLLYTCIKQGNAEIFRDLMQFGGAPDLNNHLEDCIWIAISRKRVEEIGILLTNEGDTLDHEGYAHYFLFNAAKHGHENVFQSLVARYRGINAPVNDTTAFHLACRSGNTKSIQFALELGANVNTMDAQGDSPLHALILGGGSKRYNTGTNIMLLTKNSAALHRESRTGQTALHLAAKYTHTKAIEVLVQIGLDIEIRNADGNTPLHLACNPEWVTRSVERFVPARLKRKISTCTMIDFRSLGDRKLVDPREETYHPGQREDAIRLLLSYGAWVNIRGRDNITPLHLAAASSNAGRIRALLEYGADPLAIDDYGWTPLHFAVISTSQDAIDRLLPYSIDPYKTALVSIIGTHEDKMDVFDLIRIVNGFFRREEVHLDRDQKDKLIGRGNAA</sequence>
<keyword evidence="6" id="KW-1185">Reference proteome</keyword>
<feature type="repeat" description="ANK" evidence="3">
    <location>
        <begin position="481"/>
        <end position="513"/>
    </location>
</feature>
<evidence type="ECO:0000256" key="3">
    <source>
        <dbReference type="PROSITE-ProRule" id="PRU00023"/>
    </source>
</evidence>
<evidence type="ECO:0000313" key="6">
    <source>
        <dbReference type="Proteomes" id="UP000266188"/>
    </source>
</evidence>
<dbReference type="InterPro" id="IPR002110">
    <property type="entry name" value="Ankyrin_rpt"/>
</dbReference>
<dbReference type="SUPFAM" id="SSF48403">
    <property type="entry name" value="Ankyrin repeat"/>
    <property type="match status" value="2"/>
</dbReference>
<dbReference type="PROSITE" id="PS50297">
    <property type="entry name" value="ANK_REP_REGION"/>
    <property type="match status" value="3"/>
</dbReference>
<dbReference type="EMBL" id="MVGC01000933">
    <property type="protein sequence ID" value="RJE17457.1"/>
    <property type="molecule type" value="Genomic_DNA"/>
</dbReference>